<dbReference type="SUPFAM" id="SSF48726">
    <property type="entry name" value="Immunoglobulin"/>
    <property type="match status" value="1"/>
</dbReference>
<organism evidence="2 3">
    <name type="scientific">Dreissena polymorpha</name>
    <name type="common">Zebra mussel</name>
    <name type="synonym">Mytilus polymorpha</name>
    <dbReference type="NCBI Taxonomy" id="45954"/>
    <lineage>
        <taxon>Eukaryota</taxon>
        <taxon>Metazoa</taxon>
        <taxon>Spiralia</taxon>
        <taxon>Lophotrochozoa</taxon>
        <taxon>Mollusca</taxon>
        <taxon>Bivalvia</taxon>
        <taxon>Autobranchia</taxon>
        <taxon>Heteroconchia</taxon>
        <taxon>Euheterodonta</taxon>
        <taxon>Imparidentia</taxon>
        <taxon>Neoheterodontei</taxon>
        <taxon>Myida</taxon>
        <taxon>Dreissenoidea</taxon>
        <taxon>Dreissenidae</taxon>
        <taxon>Dreissena</taxon>
    </lineage>
</organism>
<dbReference type="InterPro" id="IPR013783">
    <property type="entry name" value="Ig-like_fold"/>
</dbReference>
<name>A0A9D4K4D5_DREPO</name>
<dbReference type="SMART" id="SM00409">
    <property type="entry name" value="IG"/>
    <property type="match status" value="1"/>
</dbReference>
<dbReference type="InterPro" id="IPR036179">
    <property type="entry name" value="Ig-like_dom_sf"/>
</dbReference>
<dbReference type="PROSITE" id="PS50835">
    <property type="entry name" value="IG_LIKE"/>
    <property type="match status" value="1"/>
</dbReference>
<dbReference type="Gene3D" id="2.60.40.10">
    <property type="entry name" value="Immunoglobulins"/>
    <property type="match status" value="1"/>
</dbReference>
<accession>A0A9D4K4D5</accession>
<dbReference type="InterPro" id="IPR003599">
    <property type="entry name" value="Ig_sub"/>
</dbReference>
<feature type="domain" description="Ig-like" evidence="1">
    <location>
        <begin position="955"/>
        <end position="1035"/>
    </location>
</feature>
<dbReference type="Pfam" id="PF13927">
    <property type="entry name" value="Ig_3"/>
    <property type="match status" value="1"/>
</dbReference>
<dbReference type="Proteomes" id="UP000828390">
    <property type="component" value="Unassembled WGS sequence"/>
</dbReference>
<reference evidence="2" key="1">
    <citation type="journal article" date="2019" name="bioRxiv">
        <title>The Genome of the Zebra Mussel, Dreissena polymorpha: A Resource for Invasive Species Research.</title>
        <authorList>
            <person name="McCartney M.A."/>
            <person name="Auch B."/>
            <person name="Kono T."/>
            <person name="Mallez S."/>
            <person name="Zhang Y."/>
            <person name="Obille A."/>
            <person name="Becker A."/>
            <person name="Abrahante J.E."/>
            <person name="Garbe J."/>
            <person name="Badalamenti J.P."/>
            <person name="Herman A."/>
            <person name="Mangelson H."/>
            <person name="Liachko I."/>
            <person name="Sullivan S."/>
            <person name="Sone E.D."/>
            <person name="Koren S."/>
            <person name="Silverstein K.A.T."/>
            <person name="Beckman K.B."/>
            <person name="Gohl D.M."/>
        </authorList>
    </citation>
    <scope>NUCLEOTIDE SEQUENCE</scope>
    <source>
        <strain evidence="2">Duluth1</strain>
        <tissue evidence="2">Whole animal</tissue>
    </source>
</reference>
<dbReference type="EMBL" id="JAIWYP010000004">
    <property type="protein sequence ID" value="KAH3832751.1"/>
    <property type="molecule type" value="Genomic_DNA"/>
</dbReference>
<keyword evidence="3" id="KW-1185">Reference proteome</keyword>
<dbReference type="InterPro" id="IPR007110">
    <property type="entry name" value="Ig-like_dom"/>
</dbReference>
<dbReference type="InterPro" id="IPR003598">
    <property type="entry name" value="Ig_sub2"/>
</dbReference>
<reference evidence="2" key="2">
    <citation type="submission" date="2020-11" db="EMBL/GenBank/DDBJ databases">
        <authorList>
            <person name="McCartney M.A."/>
            <person name="Auch B."/>
            <person name="Kono T."/>
            <person name="Mallez S."/>
            <person name="Becker A."/>
            <person name="Gohl D.M."/>
            <person name="Silverstein K.A.T."/>
            <person name="Koren S."/>
            <person name="Bechman K.B."/>
            <person name="Herman A."/>
            <person name="Abrahante J.E."/>
            <person name="Garbe J."/>
        </authorList>
    </citation>
    <scope>NUCLEOTIDE SEQUENCE</scope>
    <source>
        <strain evidence="2">Duluth1</strain>
        <tissue evidence="2">Whole animal</tissue>
    </source>
</reference>
<comment type="caution">
    <text evidence="2">The sequence shown here is derived from an EMBL/GenBank/DDBJ whole genome shotgun (WGS) entry which is preliminary data.</text>
</comment>
<proteinExistence type="predicted"/>
<gene>
    <name evidence="2" type="ORF">DPMN_106046</name>
</gene>
<dbReference type="Gene3D" id="1.20.120.330">
    <property type="entry name" value="Nucleotidyltransferases domain 2"/>
    <property type="match status" value="1"/>
</dbReference>
<dbReference type="SMART" id="SM00408">
    <property type="entry name" value="IGc2"/>
    <property type="match status" value="1"/>
</dbReference>
<evidence type="ECO:0000259" key="1">
    <source>
        <dbReference type="PROSITE" id="PS50835"/>
    </source>
</evidence>
<evidence type="ECO:0000313" key="2">
    <source>
        <dbReference type="EMBL" id="KAH3832751.1"/>
    </source>
</evidence>
<evidence type="ECO:0000313" key="3">
    <source>
        <dbReference type="Proteomes" id="UP000828390"/>
    </source>
</evidence>
<protein>
    <recommendedName>
        <fullName evidence="1">Ig-like domain-containing protein</fullName>
    </recommendedName>
</protein>
<dbReference type="AlphaFoldDB" id="A0A9D4K4D5"/>
<sequence length="1039" mass="115376">MISIDAFRDIPLLNFINIDLSVRAHAFILSNPTIRITAFDTASIEDDLMQVINITETLVKNLKNAAVIYASRLNDGSVEYLNKLIQTTSEMLVAVTDLLNDVKQRNLDESLLTHVANELDQIWHAASQTLENDARMFLASIVNNSLTLKQTVSQICLNAINDIKSQFGKVIDRLLNPLDKVSTGNEGFGIKFYGDLTLFGLQFPTLDLEFVYSTGTKLSHCDRYEFAQNFLKTEKAIRIFATLKKVVPIGRFLKADAGLGYAISLEHKGKFALIVRGEASFLGCRARVDIYISQTGLQFFLEVKIWSAFKAQLDVSFNTHLALMSHATPVLQSISLNIKGRFIADADGDGDFSDSYLSALIRFTQHIADEANARLSGLQKKFTAAQHDLTAAQNWLEDKKTAVDSANTGFDNAVKALEVAKVKLEEAKTPFRNAIDALEDAQRKVDRLCKIKECAQICVPGLKCSVCYIKVWFVRIPYPCCSFTSCMFSFPDPICVLINAGCRVLRGLAYLALEVAQLALRVPMIILDAAKVAVSVAQVVLDKSRVVLEIAKVALDMAKIALEGVKLVLEAAKFALEAVKAVVKLGFMALNFVLKYGLQSLIDVRNCRFEIELSTSDLPIFDVQCEVNAFKTGFVPVGIKINFNDPIQSIWNAAKGTIEMILNKIGNVFSGRKRREIRDKTLAGLYTSIRFARNADVDESHFEMFANKTLNDTFNTYASSNISQSDEYTFRKQLFTEKCFLFTRIRVFFYDATSTLSELVHETASSMKNMTALKGSIQAINTHDMPSKLSYETIGVDPIVAYNVFNMSISELENTIDGARENISTDPLLIKIASFAEDASTFLDTEAEGANKIMIVNQWIAAMNNVTVEYFNNDTCVTFLDCAHYAIAAVYEQFVVVNVTNQTETLASVSQFEDMFLLLVGNGSHTIEDVDSMAMSLLGTLQQMKEHYVFCSKAPEMLAPLQNITVKTGSNVSLVCNATGDPRLNFWWYKNGQLIIGENKMFLHIANAGQNDSAAYHCKAGNLVANYSFEEAYVSVLGK</sequence>